<evidence type="ECO:0000256" key="1">
    <source>
        <dbReference type="SAM" id="Phobius"/>
    </source>
</evidence>
<name>A0A7C0ZIK0_UNCW3</name>
<keyword evidence="1" id="KW-0812">Transmembrane</keyword>
<accession>A0A7C0ZIK0</accession>
<keyword evidence="1" id="KW-0472">Membrane</keyword>
<comment type="caution">
    <text evidence="2">The sequence shown here is derived from an EMBL/GenBank/DDBJ whole genome shotgun (WGS) entry which is preliminary data.</text>
</comment>
<evidence type="ECO:0000313" key="2">
    <source>
        <dbReference type="EMBL" id="HDI83763.1"/>
    </source>
</evidence>
<feature type="transmembrane region" description="Helical" evidence="1">
    <location>
        <begin position="6"/>
        <end position="28"/>
    </location>
</feature>
<proteinExistence type="predicted"/>
<sequence length="122" mass="14288">MKRDVIIWTLVYTALIVIPLGLIVYFGFFNHEDVYLRVFPSVDGKILDNVKVFVVYRRNIVFHGIAYMEGAEFIHFRRLKGIPYVIHIESDTFFFPNKVWSVPGTTKVSVQGVRRVYRGNYP</sequence>
<organism evidence="2">
    <name type="scientific">candidate division WOR-3 bacterium</name>
    <dbReference type="NCBI Taxonomy" id="2052148"/>
    <lineage>
        <taxon>Bacteria</taxon>
        <taxon>Bacteria division WOR-3</taxon>
    </lineage>
</organism>
<gene>
    <name evidence="2" type="ORF">ENF18_08250</name>
</gene>
<dbReference type="AlphaFoldDB" id="A0A7C0ZIK0"/>
<protein>
    <submittedName>
        <fullName evidence="2">Uncharacterized protein</fullName>
    </submittedName>
</protein>
<keyword evidence="1" id="KW-1133">Transmembrane helix</keyword>
<dbReference type="EMBL" id="DQWE01000389">
    <property type="protein sequence ID" value="HDI83763.1"/>
    <property type="molecule type" value="Genomic_DNA"/>
</dbReference>
<dbReference type="Proteomes" id="UP000885847">
    <property type="component" value="Unassembled WGS sequence"/>
</dbReference>
<reference evidence="2" key="1">
    <citation type="journal article" date="2020" name="mSystems">
        <title>Genome- and Community-Level Interaction Insights into Carbon Utilization and Element Cycling Functions of Hydrothermarchaeota in Hydrothermal Sediment.</title>
        <authorList>
            <person name="Zhou Z."/>
            <person name="Liu Y."/>
            <person name="Xu W."/>
            <person name="Pan J."/>
            <person name="Luo Z.H."/>
            <person name="Li M."/>
        </authorList>
    </citation>
    <scope>NUCLEOTIDE SEQUENCE [LARGE SCALE GENOMIC DNA]</scope>
    <source>
        <strain evidence="2">HyVt-102</strain>
    </source>
</reference>